<feature type="compositionally biased region" description="Basic residues" evidence="1">
    <location>
        <begin position="106"/>
        <end position="124"/>
    </location>
</feature>
<organism evidence="3 4">
    <name type="scientific">Streptomyces nojiriensis</name>
    <dbReference type="NCBI Taxonomy" id="66374"/>
    <lineage>
        <taxon>Bacteria</taxon>
        <taxon>Bacillati</taxon>
        <taxon>Actinomycetota</taxon>
        <taxon>Actinomycetes</taxon>
        <taxon>Kitasatosporales</taxon>
        <taxon>Streptomycetaceae</taxon>
        <taxon>Streptomyces</taxon>
    </lineage>
</organism>
<keyword evidence="4" id="KW-1185">Reference proteome</keyword>
<feature type="compositionally biased region" description="Low complexity" evidence="1">
    <location>
        <begin position="79"/>
        <end position="99"/>
    </location>
</feature>
<proteinExistence type="predicted"/>
<dbReference type="RefSeq" id="WP_189734905.1">
    <property type="nucleotide sequence ID" value="NZ_BMRL01000003.1"/>
</dbReference>
<keyword evidence="2" id="KW-0732">Signal</keyword>
<protein>
    <recommendedName>
        <fullName evidence="5">Secreted protein</fullName>
    </recommendedName>
</protein>
<comment type="caution">
    <text evidence="3">The sequence shown here is derived from an EMBL/GenBank/DDBJ whole genome shotgun (WGS) entry which is preliminary data.</text>
</comment>
<feature type="compositionally biased region" description="Basic residues" evidence="1">
    <location>
        <begin position="164"/>
        <end position="173"/>
    </location>
</feature>
<accession>A0ABQ3SX74</accession>
<gene>
    <name evidence="3" type="ORF">Snoj_66710</name>
</gene>
<feature type="signal peptide" evidence="2">
    <location>
        <begin position="1"/>
        <end position="26"/>
    </location>
</feature>
<sequence length="173" mass="18092">MKLNRTSLVGALAGAVLLLGGAPAQAADNPLLSLLDNLNISDISEVVHVPVERVLNPNVVLSNGNVAALQDTAESLLAKPAAPAAAPAVAPAKPAAKPAAPCPPPRHARGPLPRPRRPSRRRVSTRGPARSLRTGPCSAHALRSAAALARRGPRVDPGHENASHRRRMRRWEA</sequence>
<evidence type="ECO:0000256" key="1">
    <source>
        <dbReference type="SAM" id="MobiDB-lite"/>
    </source>
</evidence>
<feature type="chain" id="PRO_5047164386" description="Secreted protein" evidence="2">
    <location>
        <begin position="27"/>
        <end position="173"/>
    </location>
</feature>
<evidence type="ECO:0008006" key="5">
    <source>
        <dbReference type="Google" id="ProtNLM"/>
    </source>
</evidence>
<feature type="region of interest" description="Disordered" evidence="1">
    <location>
        <begin position="79"/>
        <end position="173"/>
    </location>
</feature>
<dbReference type="GeneID" id="95590983"/>
<reference evidence="4" key="1">
    <citation type="submission" date="2023-07" db="EMBL/GenBank/DDBJ databases">
        <title>Whole genome shotgun sequence of Streptomyces nojiriensis NBRC 13794.</title>
        <authorList>
            <person name="Komaki H."/>
            <person name="Tamura T."/>
        </authorList>
    </citation>
    <scope>NUCLEOTIDE SEQUENCE [LARGE SCALE GENOMIC DNA]</scope>
    <source>
        <strain evidence="4">NBRC 13794</strain>
    </source>
</reference>
<dbReference type="EMBL" id="BNEC01000005">
    <property type="protein sequence ID" value="GHI72753.1"/>
    <property type="molecule type" value="Genomic_DNA"/>
</dbReference>
<feature type="compositionally biased region" description="Basic and acidic residues" evidence="1">
    <location>
        <begin position="153"/>
        <end position="163"/>
    </location>
</feature>
<evidence type="ECO:0000313" key="4">
    <source>
        <dbReference type="Proteomes" id="UP000613974"/>
    </source>
</evidence>
<feature type="compositionally biased region" description="Low complexity" evidence="1">
    <location>
        <begin position="138"/>
        <end position="150"/>
    </location>
</feature>
<evidence type="ECO:0000256" key="2">
    <source>
        <dbReference type="SAM" id="SignalP"/>
    </source>
</evidence>
<dbReference type="Proteomes" id="UP000613974">
    <property type="component" value="Unassembled WGS sequence"/>
</dbReference>
<evidence type="ECO:0000313" key="3">
    <source>
        <dbReference type="EMBL" id="GHI72753.1"/>
    </source>
</evidence>
<name>A0ABQ3SX74_9ACTN</name>